<dbReference type="InterPro" id="IPR015868">
    <property type="entry name" value="Glutaminase"/>
</dbReference>
<proteinExistence type="inferred from homology"/>
<evidence type="ECO:0000313" key="8">
    <source>
        <dbReference type="Proteomes" id="UP000533080"/>
    </source>
</evidence>
<dbReference type="Pfam" id="PF04960">
    <property type="entry name" value="Glutaminase"/>
    <property type="match status" value="1"/>
</dbReference>
<comment type="catalytic activity">
    <reaction evidence="5 6">
        <text>L-glutamine + H2O = L-glutamate + NH4(+)</text>
        <dbReference type="Rhea" id="RHEA:15889"/>
        <dbReference type="ChEBI" id="CHEBI:15377"/>
        <dbReference type="ChEBI" id="CHEBI:28938"/>
        <dbReference type="ChEBI" id="CHEBI:29985"/>
        <dbReference type="ChEBI" id="CHEBI:58359"/>
        <dbReference type="EC" id="3.5.1.2"/>
    </reaction>
</comment>
<protein>
    <recommendedName>
        <fullName evidence="3 6">Glutaminase</fullName>
        <ecNumber evidence="3 6">3.5.1.2</ecNumber>
    </recommendedName>
</protein>
<feature type="binding site" evidence="6">
    <location>
        <position position="195"/>
    </location>
    <ligand>
        <name>substrate</name>
    </ligand>
</feature>
<feature type="binding site" evidence="6">
    <location>
        <position position="265"/>
    </location>
    <ligand>
        <name>substrate</name>
    </ligand>
</feature>
<keyword evidence="6" id="KW-0007">Acetylation</keyword>
<feature type="binding site" evidence="6">
    <location>
        <position position="171"/>
    </location>
    <ligand>
        <name>substrate</name>
    </ligand>
</feature>
<name>A0A7Y4IHW5_MYXXA</name>
<comment type="similarity">
    <text evidence="1 6">Belongs to the glutaminase family.</text>
</comment>
<dbReference type="InterPro" id="IPR012338">
    <property type="entry name" value="Beta-lactam/transpept-like"/>
</dbReference>
<reference evidence="7 8" key="1">
    <citation type="submission" date="2020-05" db="EMBL/GenBank/DDBJ databases">
        <authorList>
            <person name="Whitworth D."/>
        </authorList>
    </citation>
    <scope>NUCLEOTIDE SEQUENCE [LARGE SCALE GENOMIC DNA]</scope>
    <source>
        <strain evidence="7 8">AM005</strain>
    </source>
</reference>
<feature type="binding site" evidence="6">
    <location>
        <position position="69"/>
    </location>
    <ligand>
        <name>substrate</name>
    </ligand>
</feature>
<dbReference type="Gene3D" id="3.40.710.10">
    <property type="entry name" value="DD-peptidase/beta-lactamase superfamily"/>
    <property type="match status" value="1"/>
</dbReference>
<dbReference type="Proteomes" id="UP000533080">
    <property type="component" value="Unassembled WGS sequence"/>
</dbReference>
<dbReference type="EMBL" id="JABFNT010000042">
    <property type="protein sequence ID" value="NOJ79623.1"/>
    <property type="molecule type" value="Genomic_DNA"/>
</dbReference>
<dbReference type="SUPFAM" id="SSF56601">
    <property type="entry name" value="beta-lactamase/transpeptidase-like"/>
    <property type="match status" value="1"/>
</dbReference>
<evidence type="ECO:0000256" key="4">
    <source>
        <dbReference type="ARBA" id="ARBA00022801"/>
    </source>
</evidence>
<dbReference type="EC" id="3.5.1.2" evidence="3 6"/>
<evidence type="ECO:0000256" key="1">
    <source>
        <dbReference type="ARBA" id="ARBA00011076"/>
    </source>
</evidence>
<dbReference type="RefSeq" id="WP_171441878.1">
    <property type="nucleotide sequence ID" value="NZ_JABFNS010000025.1"/>
</dbReference>
<comment type="caution">
    <text evidence="7">The sequence shown here is derived from an EMBL/GenBank/DDBJ whole genome shotgun (WGS) entry which is preliminary data.</text>
</comment>
<feature type="binding site" evidence="6">
    <location>
        <position position="164"/>
    </location>
    <ligand>
        <name>substrate</name>
    </ligand>
</feature>
<dbReference type="PANTHER" id="PTHR12544:SF48">
    <property type="entry name" value="GLUTAMINASE 1"/>
    <property type="match status" value="1"/>
</dbReference>
<gene>
    <name evidence="6 7" type="primary">glsA</name>
    <name evidence="7" type="ORF">HNV28_14945</name>
</gene>
<dbReference type="FunFam" id="3.40.710.10:FF:000005">
    <property type="entry name" value="Glutaminase"/>
    <property type="match status" value="1"/>
</dbReference>
<dbReference type="GO" id="GO:0006543">
    <property type="term" value="P:L-glutamine catabolic process"/>
    <property type="evidence" value="ECO:0007669"/>
    <property type="project" value="TreeGrafter"/>
</dbReference>
<organism evidence="7 8">
    <name type="scientific">Myxococcus xanthus</name>
    <dbReference type="NCBI Taxonomy" id="34"/>
    <lineage>
        <taxon>Bacteria</taxon>
        <taxon>Pseudomonadati</taxon>
        <taxon>Myxococcota</taxon>
        <taxon>Myxococcia</taxon>
        <taxon>Myxococcales</taxon>
        <taxon>Cystobacterineae</taxon>
        <taxon>Myxococcaceae</taxon>
        <taxon>Myxococcus</taxon>
    </lineage>
</organism>
<dbReference type="PANTHER" id="PTHR12544">
    <property type="entry name" value="GLUTAMINASE"/>
    <property type="match status" value="1"/>
</dbReference>
<dbReference type="AlphaFoldDB" id="A0A7Y4IHW5"/>
<dbReference type="NCBIfam" id="NF009020">
    <property type="entry name" value="PRK12356.1"/>
    <property type="match status" value="1"/>
</dbReference>
<evidence type="ECO:0000256" key="6">
    <source>
        <dbReference type="HAMAP-Rule" id="MF_00313"/>
    </source>
</evidence>
<evidence type="ECO:0000256" key="5">
    <source>
        <dbReference type="ARBA" id="ARBA00049534"/>
    </source>
</evidence>
<evidence type="ECO:0000256" key="3">
    <source>
        <dbReference type="ARBA" id="ARBA00012918"/>
    </source>
</evidence>
<feature type="binding site" evidence="6">
    <location>
        <position position="120"/>
    </location>
    <ligand>
        <name>substrate</name>
    </ligand>
</feature>
<evidence type="ECO:0000313" key="7">
    <source>
        <dbReference type="EMBL" id="NOJ79623.1"/>
    </source>
</evidence>
<sequence length="322" mass="34305">MGAPTTPATIRAATTEAHQRFQDLKEGQNASYIPVLARVQPERFGLVVITADGQAAEAGDTRSEFAIESISKVFTLARVLDEVGAEVLQKKVGDNPTGESFASVHALVVHDGKPLNPFVNAGAIATVSLIPADSAARRWEKIHETVCAFAGRKLEVMDEVYRSESATNQHNRALAWLLDSSHTLYSDPMEATDVYTRQCSVGLTTYDLAVMGATLAAGGINPLTRQRAVKAEHVPRILAEMTMSGLYDNTGTWQYEVGLPAKSGVGGGILAVVPGRLAIAAFSPPLDRFGNSVRSQRAIRHLSEALGLNLFAATAGASPPTR</sequence>
<comment type="subunit">
    <text evidence="2 6">Homotetramer.</text>
</comment>
<dbReference type="HAMAP" id="MF_00313">
    <property type="entry name" value="Glutaminase"/>
    <property type="match status" value="1"/>
</dbReference>
<accession>A0A7Y4IHW5</accession>
<dbReference type="NCBIfam" id="TIGR03814">
    <property type="entry name" value="Gln_ase"/>
    <property type="match status" value="1"/>
</dbReference>
<evidence type="ECO:0000256" key="2">
    <source>
        <dbReference type="ARBA" id="ARBA00011881"/>
    </source>
</evidence>
<feature type="binding site" evidence="6">
    <location>
        <position position="247"/>
    </location>
    <ligand>
        <name>substrate</name>
    </ligand>
</feature>
<keyword evidence="4 6" id="KW-0378">Hydrolase</keyword>
<dbReference type="GO" id="GO:0006537">
    <property type="term" value="P:glutamate biosynthetic process"/>
    <property type="evidence" value="ECO:0007669"/>
    <property type="project" value="TreeGrafter"/>
</dbReference>
<dbReference type="GO" id="GO:0004359">
    <property type="term" value="F:glutaminase activity"/>
    <property type="evidence" value="ECO:0007669"/>
    <property type="project" value="UniProtKB-UniRule"/>
</dbReference>